<dbReference type="InterPro" id="IPR056818">
    <property type="entry name" value="GlmU/GlgC-like_hexapep"/>
</dbReference>
<evidence type="ECO:0000256" key="8">
    <source>
        <dbReference type="ARBA" id="ARBA00023277"/>
    </source>
</evidence>
<dbReference type="InterPro" id="IPR011831">
    <property type="entry name" value="ADP-Glc_PPase"/>
</dbReference>
<dbReference type="PANTHER" id="PTHR43523">
    <property type="entry name" value="GLUCOSE-1-PHOSPHATE ADENYLYLTRANSFERASE-RELATED"/>
    <property type="match status" value="1"/>
</dbReference>
<keyword evidence="4 11" id="KW-0548">Nucleotidyltransferase</keyword>
<evidence type="ECO:0000259" key="10">
    <source>
        <dbReference type="Pfam" id="PF24894"/>
    </source>
</evidence>
<name>A0A9C9EM00_UNCW3</name>
<dbReference type="SUPFAM" id="SSF53448">
    <property type="entry name" value="Nucleotide-diphospho-sugar transferases"/>
    <property type="match status" value="1"/>
</dbReference>
<dbReference type="EMBL" id="DRIG01000039">
    <property type="protein sequence ID" value="HEC78241.1"/>
    <property type="molecule type" value="Genomic_DNA"/>
</dbReference>
<dbReference type="GO" id="GO:0008878">
    <property type="term" value="F:glucose-1-phosphate adenylyltransferase activity"/>
    <property type="evidence" value="ECO:0007669"/>
    <property type="project" value="InterPro"/>
</dbReference>
<dbReference type="PROSITE" id="PS00809">
    <property type="entry name" value="ADP_GLC_PYROPHOSPH_2"/>
    <property type="match status" value="1"/>
</dbReference>
<dbReference type="InterPro" id="IPR011004">
    <property type="entry name" value="Trimer_LpxA-like_sf"/>
</dbReference>
<evidence type="ECO:0000256" key="2">
    <source>
        <dbReference type="ARBA" id="ARBA00022600"/>
    </source>
</evidence>
<protein>
    <submittedName>
        <fullName evidence="11">Glucose-1-phosphate adenylyltransferase</fullName>
    </submittedName>
</protein>
<dbReference type="Gene3D" id="2.160.10.10">
    <property type="entry name" value="Hexapeptide repeat proteins"/>
    <property type="match status" value="1"/>
</dbReference>
<feature type="domain" description="Glucose-1-phosphate adenylyltransferase/Bifunctional protein GlmU-like C-terminal hexapeptide" evidence="10">
    <location>
        <begin position="289"/>
        <end position="381"/>
    </location>
</feature>
<reference evidence="11" key="1">
    <citation type="journal article" date="2020" name="mSystems">
        <title>Genome- and Community-Level Interaction Insights into Carbon Utilization and Element Cycling Functions of Hydrothermarchaeota in Hydrothermal Sediment.</title>
        <authorList>
            <person name="Zhou Z."/>
            <person name="Liu Y."/>
            <person name="Xu W."/>
            <person name="Pan J."/>
            <person name="Luo Z.H."/>
            <person name="Li M."/>
        </authorList>
    </citation>
    <scope>NUCLEOTIDE SEQUENCE</scope>
    <source>
        <strain evidence="11">HyVt-388</strain>
    </source>
</reference>
<sequence>MKKDVIAMVLAGGVGSRLNVLARQRAKPAIVFGAIYRIIDFTMSNIANSDIDVAGVLTQYKPLSLMEHIDNGRPWDLFGRTRLVEILPPKTGEEISDWYKGTADAVYQNLDFISGFNPRFVLVAAGDHIYHLDYKEVIEYHIEKGADATICLIRVPEKDARHFGLAEVDDRGRIIHWQEKPQHPQSNLASMGVYLFNSELLLSVLPKVARKGGVDFARDVFPLLLKKDKIFGFFYQGYWRDVGTIDTYWNTNMDLLKRNSGLNLAEWGVKTNPVTRGKVGDQPATYFSRSARIRSSLIARGCVIEGRVENSVISPGVRIGRGALVTDSVVFHDTMIEEGAQVFKTIVDKQVKISRRVVIGQGRNSANRRYPGHLNTGITVIGKNAVIYAGKTIGKNCIVNPGGIVDKDFISGSTI</sequence>
<evidence type="ECO:0000256" key="4">
    <source>
        <dbReference type="ARBA" id="ARBA00022695"/>
    </source>
</evidence>
<keyword evidence="2" id="KW-0321">Glycogen metabolism</keyword>
<evidence type="ECO:0000256" key="7">
    <source>
        <dbReference type="ARBA" id="ARBA00023056"/>
    </source>
</evidence>
<evidence type="ECO:0000256" key="6">
    <source>
        <dbReference type="ARBA" id="ARBA00022840"/>
    </source>
</evidence>
<evidence type="ECO:0000313" key="11">
    <source>
        <dbReference type="EMBL" id="HEC78241.1"/>
    </source>
</evidence>
<dbReference type="CDD" id="cd04651">
    <property type="entry name" value="LbH_G1P_AT_C"/>
    <property type="match status" value="1"/>
</dbReference>
<evidence type="ECO:0000256" key="3">
    <source>
        <dbReference type="ARBA" id="ARBA00022679"/>
    </source>
</evidence>
<proteinExistence type="inferred from homology"/>
<dbReference type="InterPro" id="IPR005835">
    <property type="entry name" value="NTP_transferase_dom"/>
</dbReference>
<evidence type="ECO:0000256" key="5">
    <source>
        <dbReference type="ARBA" id="ARBA00022741"/>
    </source>
</evidence>
<feature type="domain" description="Nucleotidyl transferase" evidence="9">
    <location>
        <begin position="7"/>
        <end position="257"/>
    </location>
</feature>
<gene>
    <name evidence="11" type="ORF">ENI34_03755</name>
</gene>
<dbReference type="GO" id="GO:0005524">
    <property type="term" value="F:ATP binding"/>
    <property type="evidence" value="ECO:0007669"/>
    <property type="project" value="UniProtKB-KW"/>
</dbReference>
<dbReference type="AlphaFoldDB" id="A0A9C9EM00"/>
<comment type="similarity">
    <text evidence="1">Belongs to the bacterial/plant glucose-1-phosphate adenylyltransferase family.</text>
</comment>
<dbReference type="Gene3D" id="3.90.550.10">
    <property type="entry name" value="Spore Coat Polysaccharide Biosynthesis Protein SpsA, Chain A"/>
    <property type="match status" value="1"/>
</dbReference>
<keyword evidence="7" id="KW-0320">Glycogen biosynthesis</keyword>
<evidence type="ECO:0000259" key="9">
    <source>
        <dbReference type="Pfam" id="PF00483"/>
    </source>
</evidence>
<comment type="caution">
    <text evidence="11">The sequence shown here is derived from an EMBL/GenBank/DDBJ whole genome shotgun (WGS) entry which is preliminary data.</text>
</comment>
<dbReference type="Pfam" id="PF24894">
    <property type="entry name" value="Hexapep_GlmU"/>
    <property type="match status" value="1"/>
</dbReference>
<keyword evidence="8" id="KW-0119">Carbohydrate metabolism</keyword>
<organism evidence="11 12">
    <name type="scientific">candidate division WOR-3 bacterium</name>
    <dbReference type="NCBI Taxonomy" id="2052148"/>
    <lineage>
        <taxon>Bacteria</taxon>
        <taxon>Bacteria division WOR-3</taxon>
    </lineage>
</organism>
<keyword evidence="5" id="KW-0547">Nucleotide-binding</keyword>
<evidence type="ECO:0000313" key="12">
    <source>
        <dbReference type="Proteomes" id="UP000885826"/>
    </source>
</evidence>
<dbReference type="Proteomes" id="UP000885826">
    <property type="component" value="Unassembled WGS sequence"/>
</dbReference>
<dbReference type="InterPro" id="IPR005836">
    <property type="entry name" value="ADP_Glu_pyroP_CS"/>
</dbReference>
<accession>A0A9C9EM00</accession>
<dbReference type="SUPFAM" id="SSF51161">
    <property type="entry name" value="Trimeric LpxA-like enzymes"/>
    <property type="match status" value="1"/>
</dbReference>
<evidence type="ECO:0000256" key="1">
    <source>
        <dbReference type="ARBA" id="ARBA00010443"/>
    </source>
</evidence>
<dbReference type="Pfam" id="PF00483">
    <property type="entry name" value="NTP_transferase"/>
    <property type="match status" value="1"/>
</dbReference>
<dbReference type="GO" id="GO:0005978">
    <property type="term" value="P:glycogen biosynthetic process"/>
    <property type="evidence" value="ECO:0007669"/>
    <property type="project" value="UniProtKB-KW"/>
</dbReference>
<keyword evidence="6" id="KW-0067">ATP-binding</keyword>
<keyword evidence="3" id="KW-0808">Transferase</keyword>
<dbReference type="CDD" id="cd02508">
    <property type="entry name" value="ADP_Glucose_PP"/>
    <property type="match status" value="1"/>
</dbReference>
<dbReference type="PANTHER" id="PTHR43523:SF2">
    <property type="entry name" value="GLUCOSE-1-PHOSPHATE ADENYLYLTRANSFERASE"/>
    <property type="match status" value="1"/>
</dbReference>
<dbReference type="InterPro" id="IPR029044">
    <property type="entry name" value="Nucleotide-diphossugar_trans"/>
</dbReference>